<dbReference type="AlphaFoldDB" id="A0A0C3QCP4"/>
<evidence type="ECO:0000256" key="1">
    <source>
        <dbReference type="SAM" id="MobiDB-lite"/>
    </source>
</evidence>
<feature type="compositionally biased region" description="Basic and acidic residues" evidence="1">
    <location>
        <begin position="14"/>
        <end position="35"/>
    </location>
</feature>
<dbReference type="STRING" id="1051891.A0A0C3QCP4"/>
<dbReference type="Pfam" id="PF21666">
    <property type="entry name" value="DUF4246_N"/>
    <property type="match status" value="1"/>
</dbReference>
<dbReference type="Pfam" id="PF14033">
    <property type="entry name" value="DUF4246"/>
    <property type="match status" value="1"/>
</dbReference>
<dbReference type="PANTHER" id="PTHR33119:SF1">
    <property type="entry name" value="FE2OG DIOXYGENASE DOMAIN-CONTAINING PROTEIN"/>
    <property type="match status" value="1"/>
</dbReference>
<gene>
    <name evidence="4" type="ORF">M407DRAFT_28093</name>
</gene>
<evidence type="ECO:0000259" key="3">
    <source>
        <dbReference type="Pfam" id="PF21666"/>
    </source>
</evidence>
<dbReference type="InterPro" id="IPR025340">
    <property type="entry name" value="DUF4246"/>
</dbReference>
<feature type="domain" description="DUF4246" evidence="3">
    <location>
        <begin position="58"/>
        <end position="100"/>
    </location>
</feature>
<dbReference type="Proteomes" id="UP000054248">
    <property type="component" value="Unassembled WGS sequence"/>
</dbReference>
<evidence type="ECO:0000313" key="5">
    <source>
        <dbReference type="Proteomes" id="UP000054248"/>
    </source>
</evidence>
<reference evidence="4 5" key="1">
    <citation type="submission" date="2014-04" db="EMBL/GenBank/DDBJ databases">
        <authorList>
            <consortium name="DOE Joint Genome Institute"/>
            <person name="Kuo A."/>
            <person name="Girlanda M."/>
            <person name="Perotto S."/>
            <person name="Kohler A."/>
            <person name="Nagy L.G."/>
            <person name="Floudas D."/>
            <person name="Copeland A."/>
            <person name="Barry K.W."/>
            <person name="Cichocki N."/>
            <person name="Veneault-Fourrey C."/>
            <person name="LaButti K."/>
            <person name="Lindquist E.A."/>
            <person name="Lipzen A."/>
            <person name="Lundell T."/>
            <person name="Morin E."/>
            <person name="Murat C."/>
            <person name="Sun H."/>
            <person name="Tunlid A."/>
            <person name="Henrissat B."/>
            <person name="Grigoriev I.V."/>
            <person name="Hibbett D.S."/>
            <person name="Martin F."/>
            <person name="Nordberg H.P."/>
            <person name="Cantor M.N."/>
            <person name="Hua S.X."/>
        </authorList>
    </citation>
    <scope>NUCLEOTIDE SEQUENCE [LARGE SCALE GENOMIC DNA]</scope>
    <source>
        <strain evidence="4 5">MUT 4182</strain>
    </source>
</reference>
<dbReference type="InterPro" id="IPR049207">
    <property type="entry name" value="DUF4246_N"/>
</dbReference>
<name>A0A0C3QCP4_9AGAM</name>
<dbReference type="PANTHER" id="PTHR33119">
    <property type="entry name" value="IFI3P"/>
    <property type="match status" value="1"/>
</dbReference>
<proteinExistence type="predicted"/>
<organism evidence="4 5">
    <name type="scientific">Tulasnella calospora MUT 4182</name>
    <dbReference type="NCBI Taxonomy" id="1051891"/>
    <lineage>
        <taxon>Eukaryota</taxon>
        <taxon>Fungi</taxon>
        <taxon>Dikarya</taxon>
        <taxon>Basidiomycota</taxon>
        <taxon>Agaricomycotina</taxon>
        <taxon>Agaricomycetes</taxon>
        <taxon>Cantharellales</taxon>
        <taxon>Tulasnellaceae</taxon>
        <taxon>Tulasnella</taxon>
    </lineage>
</organism>
<dbReference type="InterPro" id="IPR049192">
    <property type="entry name" value="DUF4246_C"/>
</dbReference>
<dbReference type="OrthoDB" id="415532at2759"/>
<reference evidence="5" key="2">
    <citation type="submission" date="2015-01" db="EMBL/GenBank/DDBJ databases">
        <title>Evolutionary Origins and Diversification of the Mycorrhizal Mutualists.</title>
        <authorList>
            <consortium name="DOE Joint Genome Institute"/>
            <consortium name="Mycorrhizal Genomics Consortium"/>
            <person name="Kohler A."/>
            <person name="Kuo A."/>
            <person name="Nagy L.G."/>
            <person name="Floudas D."/>
            <person name="Copeland A."/>
            <person name="Barry K.W."/>
            <person name="Cichocki N."/>
            <person name="Veneault-Fourrey C."/>
            <person name="LaButti K."/>
            <person name="Lindquist E.A."/>
            <person name="Lipzen A."/>
            <person name="Lundell T."/>
            <person name="Morin E."/>
            <person name="Murat C."/>
            <person name="Riley R."/>
            <person name="Ohm R."/>
            <person name="Sun H."/>
            <person name="Tunlid A."/>
            <person name="Henrissat B."/>
            <person name="Grigoriev I.V."/>
            <person name="Hibbett D.S."/>
            <person name="Martin F."/>
        </authorList>
    </citation>
    <scope>NUCLEOTIDE SEQUENCE [LARGE SCALE GENOMIC DNA]</scope>
    <source>
        <strain evidence="5">MUT 4182</strain>
    </source>
</reference>
<dbReference type="EMBL" id="KN823111">
    <property type="protein sequence ID" value="KIO22374.1"/>
    <property type="molecule type" value="Genomic_DNA"/>
</dbReference>
<sequence>MPYLSYFFQRYTNAKEQEQKRQQHEEEMRSRERAKAAPTLRGDFRLPFDDFNDFSIEDECTMAVSLVDLRMGKLSYALRSKPEWWKKFKNLEIRGKWEKEALEHDIHGGRLTKAEVKYALDELQGYEKMRDDATGIQQSCYQGIYEADGLVSEALRKRLISAVKVLEDVPDHKKDWHPRSNNQVLDLVHPSLYCIVYNRTLAFPANSDPANRTSADLKKLQHPIAAAAAKTGPEPAYENWSYSKKFCWIPTDFDIPTGGTPAKALSYINNIEPDLTELYSVVEGVVGRFSLLWDRVLTDLHPGNGGLKYRIHGGYEWNADNAGSEPEWQDDDEDAYDAAYKEWENKRVLEMPTVPDEGYTEDISQRKVQYTIQGKKVQVIVKLANIILTPESPSYPGGSWHVEGMANERIVASGIYYYDSENITESQLAFRMAVTFRTSRATGKRSSSESQSNQVVGAVKTIPKRCIAFPNIYQHQVSPFALVDPTKPGHRKIMALFLVDPEHRIPSTSDIPPQQEHWAQAAMATSEASSAFHLLPAEIRQMVAGSTEGFMSEAEAKDYRVKLMDERTAFVGVQDEKWFCTTFNFCEH</sequence>
<feature type="region of interest" description="Disordered" evidence="1">
    <location>
        <begin position="14"/>
        <end position="36"/>
    </location>
</feature>
<evidence type="ECO:0000259" key="2">
    <source>
        <dbReference type="Pfam" id="PF14033"/>
    </source>
</evidence>
<dbReference type="HOGENOM" id="CLU_012066_3_2_1"/>
<feature type="domain" description="DUF4246" evidence="2">
    <location>
        <begin position="116"/>
        <end position="520"/>
    </location>
</feature>
<evidence type="ECO:0000313" key="4">
    <source>
        <dbReference type="EMBL" id="KIO22374.1"/>
    </source>
</evidence>
<accession>A0A0C3QCP4</accession>
<keyword evidence="5" id="KW-1185">Reference proteome</keyword>
<protein>
    <submittedName>
        <fullName evidence="4">Uncharacterized protein</fullName>
    </submittedName>
</protein>